<dbReference type="InterPro" id="IPR003609">
    <property type="entry name" value="Pan_app"/>
</dbReference>
<sequence length="277" mass="31186">MRRKRMKSFVSKIRAASSAKIWLKPFLALAVLLIMSNNSASEATCRKEKMTWGSALMNHTYKTVHADNFVGCLLKCNEDPQCRSFNFWWNKLECAFNYAARYSAPTSFISQVNCVHRDMDSQPAKWFVDIPGEVCMGSKDDTPGAFLTPMAGKISTLKLVYISGEVGCSLVFQWSSNWGCRPDSNLLYVVITDDKDKIVFPENHNGGLIHTIPGFTSSSPELLFTFSSPLVVAAGQKYKVWYSEDLRDSTEYDNQSGKTCMKIIVTFSINLQRTEVD</sequence>
<feature type="signal peptide" evidence="1">
    <location>
        <begin position="1"/>
        <end position="41"/>
    </location>
</feature>
<dbReference type="EMBL" id="MU825396">
    <property type="protein sequence ID" value="KAJ7394271.1"/>
    <property type="molecule type" value="Genomic_DNA"/>
</dbReference>
<accession>A0A9X0DC66</accession>
<dbReference type="AlphaFoldDB" id="A0A9X0DC66"/>
<comment type="caution">
    <text evidence="3">The sequence shown here is derived from an EMBL/GenBank/DDBJ whole genome shotgun (WGS) entry which is preliminary data.</text>
</comment>
<dbReference type="PROSITE" id="PS50948">
    <property type="entry name" value="PAN"/>
    <property type="match status" value="1"/>
</dbReference>
<dbReference type="SUPFAM" id="SSF57414">
    <property type="entry name" value="Hairpin loop containing domain-like"/>
    <property type="match status" value="1"/>
</dbReference>
<protein>
    <recommendedName>
        <fullName evidence="2">Apple domain-containing protein</fullName>
    </recommendedName>
</protein>
<name>A0A9X0DC66_9CNID</name>
<evidence type="ECO:0000313" key="3">
    <source>
        <dbReference type="EMBL" id="KAJ7394271.1"/>
    </source>
</evidence>
<dbReference type="Pfam" id="PF00024">
    <property type="entry name" value="PAN_1"/>
    <property type="match status" value="1"/>
</dbReference>
<evidence type="ECO:0000313" key="4">
    <source>
        <dbReference type="Proteomes" id="UP001163046"/>
    </source>
</evidence>
<evidence type="ECO:0000259" key="2">
    <source>
        <dbReference type="PROSITE" id="PS50948"/>
    </source>
</evidence>
<gene>
    <name evidence="3" type="ORF">OS493_000073</name>
</gene>
<proteinExistence type="predicted"/>
<keyword evidence="4" id="KW-1185">Reference proteome</keyword>
<feature type="chain" id="PRO_5040917125" description="Apple domain-containing protein" evidence="1">
    <location>
        <begin position="42"/>
        <end position="277"/>
    </location>
</feature>
<reference evidence="3" key="1">
    <citation type="submission" date="2023-01" db="EMBL/GenBank/DDBJ databases">
        <title>Genome assembly of the deep-sea coral Lophelia pertusa.</title>
        <authorList>
            <person name="Herrera S."/>
            <person name="Cordes E."/>
        </authorList>
    </citation>
    <scope>NUCLEOTIDE SEQUENCE</scope>
    <source>
        <strain evidence="3">USNM1676648</strain>
        <tissue evidence="3">Polyp</tissue>
    </source>
</reference>
<organism evidence="3 4">
    <name type="scientific">Desmophyllum pertusum</name>
    <dbReference type="NCBI Taxonomy" id="174260"/>
    <lineage>
        <taxon>Eukaryota</taxon>
        <taxon>Metazoa</taxon>
        <taxon>Cnidaria</taxon>
        <taxon>Anthozoa</taxon>
        <taxon>Hexacorallia</taxon>
        <taxon>Scleractinia</taxon>
        <taxon>Caryophylliina</taxon>
        <taxon>Caryophylliidae</taxon>
        <taxon>Desmophyllum</taxon>
    </lineage>
</organism>
<dbReference type="Proteomes" id="UP001163046">
    <property type="component" value="Unassembled WGS sequence"/>
</dbReference>
<feature type="domain" description="Apple" evidence="2">
    <location>
        <begin position="45"/>
        <end position="114"/>
    </location>
</feature>
<dbReference type="OrthoDB" id="5970633at2759"/>
<keyword evidence="1" id="KW-0732">Signal</keyword>
<evidence type="ECO:0000256" key="1">
    <source>
        <dbReference type="SAM" id="SignalP"/>
    </source>
</evidence>